<feature type="chain" id="PRO_5011790429" description="Putrescine-binding periplasmic protein" evidence="6">
    <location>
        <begin position="25"/>
        <end position="367"/>
    </location>
</feature>
<accession>A0A1I3BSA1</accession>
<keyword evidence="3 6" id="KW-0732">Signal</keyword>
<dbReference type="OrthoDB" id="9769319at2"/>
<dbReference type="GO" id="GO:0019808">
    <property type="term" value="F:polyamine binding"/>
    <property type="evidence" value="ECO:0007669"/>
    <property type="project" value="InterPro"/>
</dbReference>
<dbReference type="RefSeq" id="WP_092857123.1">
    <property type="nucleotide sequence ID" value="NZ_FOQH01000001.1"/>
</dbReference>
<dbReference type="CDD" id="cd13659">
    <property type="entry name" value="PBP2_PotF"/>
    <property type="match status" value="1"/>
</dbReference>
<organism evidence="7 8">
    <name type="scientific">Albimonas pacifica</name>
    <dbReference type="NCBI Taxonomy" id="1114924"/>
    <lineage>
        <taxon>Bacteria</taxon>
        <taxon>Pseudomonadati</taxon>
        <taxon>Pseudomonadota</taxon>
        <taxon>Alphaproteobacteria</taxon>
        <taxon>Rhodobacterales</taxon>
        <taxon>Paracoccaceae</taxon>
        <taxon>Albimonas</taxon>
    </lineage>
</organism>
<dbReference type="Gene3D" id="3.40.190.10">
    <property type="entry name" value="Periplasmic binding protein-like II"/>
    <property type="match status" value="2"/>
</dbReference>
<name>A0A1I3BSA1_9RHOB</name>
<dbReference type="InterPro" id="IPR001188">
    <property type="entry name" value="Sperm_putr-bd"/>
</dbReference>
<dbReference type="PANTHER" id="PTHR30222">
    <property type="entry name" value="SPERMIDINE/PUTRESCINE-BINDING PERIPLASMIC PROTEIN"/>
    <property type="match status" value="1"/>
</dbReference>
<dbReference type="PRINTS" id="PR00909">
    <property type="entry name" value="SPERMDNBNDNG"/>
</dbReference>
<dbReference type="STRING" id="1114924.SAMN05216258_101310"/>
<gene>
    <name evidence="7" type="ORF">SAMN05216258_101310</name>
</gene>
<reference evidence="7 8" key="1">
    <citation type="submission" date="2016-10" db="EMBL/GenBank/DDBJ databases">
        <authorList>
            <person name="de Groot N.N."/>
        </authorList>
    </citation>
    <scope>NUCLEOTIDE SEQUENCE [LARGE SCALE GENOMIC DNA]</scope>
    <source>
        <strain evidence="7 8">CGMCC 1.11030</strain>
    </source>
</reference>
<dbReference type="Pfam" id="PF13416">
    <property type="entry name" value="SBP_bac_8"/>
    <property type="match status" value="1"/>
</dbReference>
<comment type="similarity">
    <text evidence="5">Belongs to the bacterial solute-binding protein PotD/PotF family.</text>
</comment>
<keyword evidence="2 5" id="KW-0813">Transport</keyword>
<evidence type="ECO:0000256" key="3">
    <source>
        <dbReference type="ARBA" id="ARBA00022729"/>
    </source>
</evidence>
<evidence type="ECO:0000256" key="5">
    <source>
        <dbReference type="PIRNR" id="PIRNR019574"/>
    </source>
</evidence>
<comment type="subcellular location">
    <subcellularLocation>
        <location evidence="1 5">Periplasm</location>
    </subcellularLocation>
</comment>
<dbReference type="Proteomes" id="UP000199377">
    <property type="component" value="Unassembled WGS sequence"/>
</dbReference>
<feature type="signal peptide" evidence="6">
    <location>
        <begin position="1"/>
        <end position="24"/>
    </location>
</feature>
<dbReference type="PANTHER" id="PTHR30222:SF12">
    <property type="entry name" value="NORSPERMIDINE SENSOR"/>
    <property type="match status" value="1"/>
</dbReference>
<comment type="function">
    <text evidence="5">Required for the activity of the bacterial periplasmic transport system of putrescine.</text>
</comment>
<evidence type="ECO:0000256" key="4">
    <source>
        <dbReference type="ARBA" id="ARBA00022764"/>
    </source>
</evidence>
<dbReference type="EMBL" id="FOQH01000001">
    <property type="protein sequence ID" value="SFH65165.1"/>
    <property type="molecule type" value="Genomic_DNA"/>
</dbReference>
<protein>
    <recommendedName>
        <fullName evidence="5">Putrescine-binding periplasmic protein</fullName>
    </recommendedName>
</protein>
<evidence type="ECO:0000313" key="8">
    <source>
        <dbReference type="Proteomes" id="UP000199377"/>
    </source>
</evidence>
<dbReference type="GO" id="GO:0042597">
    <property type="term" value="C:periplasmic space"/>
    <property type="evidence" value="ECO:0007669"/>
    <property type="project" value="UniProtKB-SubCell"/>
</dbReference>
<dbReference type="SUPFAM" id="SSF53850">
    <property type="entry name" value="Periplasmic binding protein-like II"/>
    <property type="match status" value="1"/>
</dbReference>
<keyword evidence="4 5" id="KW-0574">Periplasm</keyword>
<evidence type="ECO:0000313" key="7">
    <source>
        <dbReference type="EMBL" id="SFH65165.1"/>
    </source>
</evidence>
<sequence>MTCKTALSLLAAAAAGLAAGAAQAQEEPVLNVYNWSDYIAEDTIEKFEAETGIKVTYDVYDSNEVLETKLMAGSTGYDVVVPTGDFLARQIQAGIYQPLDKSKLPNLENMDADLMARLANWDPENAHAVVYMWGTTGIGYNTAKIEERLGADAPTNSWALVFDEANAAKLADCGITMLDAPTEIIPAAMNYLGLDPQSTETADIEKAEALLKTIAPHVRYFHSSQYINDLANGDVCLSVGWSGDVFIARDRAAEAENGVEIAYVIPDEGALLWMDTLAIPADAPHPENAHKFINFIMDGQITADITNYVWYANANTASLPMVDEEITSDPGIFPTEAAKKKLYTAVVYDARVSRTVNRAWTSIKTGQ</sequence>
<dbReference type="PIRSF" id="PIRSF019574">
    <property type="entry name" value="Periplasmic_polyamine_BP"/>
    <property type="match status" value="1"/>
</dbReference>
<proteinExistence type="inferred from homology"/>
<dbReference type="InterPro" id="IPR006059">
    <property type="entry name" value="SBP"/>
</dbReference>
<evidence type="ECO:0000256" key="1">
    <source>
        <dbReference type="ARBA" id="ARBA00004418"/>
    </source>
</evidence>
<keyword evidence="8" id="KW-1185">Reference proteome</keyword>
<dbReference type="GO" id="GO:0015846">
    <property type="term" value="P:polyamine transport"/>
    <property type="evidence" value="ECO:0007669"/>
    <property type="project" value="InterPro"/>
</dbReference>
<dbReference type="AlphaFoldDB" id="A0A1I3BSA1"/>
<evidence type="ECO:0000256" key="2">
    <source>
        <dbReference type="ARBA" id="ARBA00022448"/>
    </source>
</evidence>
<evidence type="ECO:0000256" key="6">
    <source>
        <dbReference type="SAM" id="SignalP"/>
    </source>
</evidence>